<keyword evidence="3" id="KW-0349">Heme</keyword>
<dbReference type="PROSITE" id="PS51007">
    <property type="entry name" value="CYTC"/>
    <property type="match status" value="1"/>
</dbReference>
<dbReference type="EMBL" id="JBEAAL010000023">
    <property type="protein sequence ID" value="MEQ1408051.1"/>
    <property type="molecule type" value="Genomic_DNA"/>
</dbReference>
<evidence type="ECO:0000256" key="4">
    <source>
        <dbReference type="SAM" id="MobiDB-lite"/>
    </source>
</evidence>
<keyword evidence="5" id="KW-0732">Signal</keyword>
<feature type="domain" description="Cytochrome c" evidence="6">
    <location>
        <begin position="106"/>
        <end position="184"/>
    </location>
</feature>
<keyword evidence="2 3" id="KW-0408">Iron</keyword>
<accession>A0ABV0M9F1</accession>
<name>A0ABV0M9F1_9HYPH</name>
<evidence type="ECO:0000256" key="2">
    <source>
        <dbReference type="ARBA" id="ARBA00023004"/>
    </source>
</evidence>
<sequence length="184" mass="20171">MSFFRDKRPARSAVMLTAVTGLFSAMAAVFAVAADNHGDGFTRYARVDRPDGSYRNMLVDNASLAALREDKPAEEMMILMESFSGDELTAIFVKRREAGRWTYGSIRPGEGMEAFRPNPPCATCHRAAGAGDGMFTRPMLEGFVKAGDVQRTFCDRSGRSPCSPDVYARTSRSREAGNGWPKVP</sequence>
<feature type="region of interest" description="Disordered" evidence="4">
    <location>
        <begin position="157"/>
        <end position="184"/>
    </location>
</feature>
<evidence type="ECO:0000256" key="5">
    <source>
        <dbReference type="SAM" id="SignalP"/>
    </source>
</evidence>
<gene>
    <name evidence="7" type="ORF">ABK249_24290</name>
</gene>
<dbReference type="Proteomes" id="UP001496627">
    <property type="component" value="Unassembled WGS sequence"/>
</dbReference>
<dbReference type="InterPro" id="IPR038142">
    <property type="entry name" value="Cytochrome_P460_sp"/>
</dbReference>
<evidence type="ECO:0000313" key="8">
    <source>
        <dbReference type="Proteomes" id="UP001496627"/>
    </source>
</evidence>
<organism evidence="7 8">
    <name type="scientific">Neorhizobium phenanthreniclasticum</name>
    <dbReference type="NCBI Taxonomy" id="3157917"/>
    <lineage>
        <taxon>Bacteria</taxon>
        <taxon>Pseudomonadati</taxon>
        <taxon>Pseudomonadota</taxon>
        <taxon>Alphaproteobacteria</taxon>
        <taxon>Hyphomicrobiales</taxon>
        <taxon>Rhizobiaceae</taxon>
        <taxon>Rhizobium/Agrobacterium group</taxon>
        <taxon>Neorhizobium</taxon>
    </lineage>
</organism>
<evidence type="ECO:0000256" key="1">
    <source>
        <dbReference type="ARBA" id="ARBA00022723"/>
    </source>
</evidence>
<proteinExistence type="predicted"/>
<evidence type="ECO:0000313" key="7">
    <source>
        <dbReference type="EMBL" id="MEQ1408051.1"/>
    </source>
</evidence>
<protein>
    <recommendedName>
        <fullName evidence="6">Cytochrome c domain-containing protein</fullName>
    </recommendedName>
</protein>
<evidence type="ECO:0000259" key="6">
    <source>
        <dbReference type="PROSITE" id="PS51007"/>
    </source>
</evidence>
<dbReference type="InterPro" id="IPR009056">
    <property type="entry name" value="Cyt_c-like_dom"/>
</dbReference>
<comment type="caution">
    <text evidence="7">The sequence shown here is derived from an EMBL/GenBank/DDBJ whole genome shotgun (WGS) entry which is preliminary data.</text>
</comment>
<reference evidence="7 8" key="1">
    <citation type="submission" date="2024-05" db="EMBL/GenBank/DDBJ databases">
        <title>Neorhizobium sp. Rsf11, a plant growth promoting and heavy metal resistant PAH-degrader.</title>
        <authorList>
            <person name="Golubev S.N."/>
            <person name="Muratova A.Y."/>
            <person name="Markelova M.I."/>
        </authorList>
    </citation>
    <scope>NUCLEOTIDE SEQUENCE [LARGE SCALE GENOMIC DNA]</scope>
    <source>
        <strain evidence="7 8">Rsf11</strain>
    </source>
</reference>
<dbReference type="RefSeq" id="WP_348864265.1">
    <property type="nucleotide sequence ID" value="NZ_JBEAAL010000023.1"/>
</dbReference>
<keyword evidence="1 3" id="KW-0479">Metal-binding</keyword>
<keyword evidence="8" id="KW-1185">Reference proteome</keyword>
<feature type="chain" id="PRO_5045649672" description="Cytochrome c domain-containing protein" evidence="5">
    <location>
        <begin position="28"/>
        <end position="184"/>
    </location>
</feature>
<evidence type="ECO:0000256" key="3">
    <source>
        <dbReference type="PROSITE-ProRule" id="PRU00433"/>
    </source>
</evidence>
<dbReference type="Gene3D" id="3.50.70.20">
    <property type="entry name" value="Cytochrome P460"/>
    <property type="match status" value="1"/>
</dbReference>
<feature type="signal peptide" evidence="5">
    <location>
        <begin position="1"/>
        <end position="27"/>
    </location>
</feature>